<dbReference type="PANTHER" id="PTHR28037">
    <property type="entry name" value="ALCOHOL O-ACETYLTRANSFERASE 1-RELATED"/>
    <property type="match status" value="1"/>
</dbReference>
<proteinExistence type="predicted"/>
<dbReference type="AlphaFoldDB" id="A0AAV2QLB1"/>
<gene>
    <name evidence="1" type="ORF">MNOR_LOCUS12975</name>
</gene>
<evidence type="ECO:0000313" key="1">
    <source>
        <dbReference type="EMBL" id="CAL4086340.1"/>
    </source>
</evidence>
<name>A0AAV2QLB1_MEGNR</name>
<evidence type="ECO:0000313" key="2">
    <source>
        <dbReference type="Proteomes" id="UP001497623"/>
    </source>
</evidence>
<accession>A0AAV2QLB1</accession>
<organism evidence="1 2">
    <name type="scientific">Meganyctiphanes norvegica</name>
    <name type="common">Northern krill</name>
    <name type="synonym">Thysanopoda norvegica</name>
    <dbReference type="NCBI Taxonomy" id="48144"/>
    <lineage>
        <taxon>Eukaryota</taxon>
        <taxon>Metazoa</taxon>
        <taxon>Ecdysozoa</taxon>
        <taxon>Arthropoda</taxon>
        <taxon>Crustacea</taxon>
        <taxon>Multicrustacea</taxon>
        <taxon>Malacostraca</taxon>
        <taxon>Eumalacostraca</taxon>
        <taxon>Eucarida</taxon>
        <taxon>Euphausiacea</taxon>
        <taxon>Euphausiidae</taxon>
        <taxon>Meganyctiphanes</taxon>
    </lineage>
</organism>
<sequence>MAQIQSTSRRLWQLLRMRPSVTTARSVLKRNVTTAHAVPLLNAGYDLESPHYLFGSQSWEWLRPATSPESEIDDWNRHHTRFVLPYLTINTDREITEEMWKQTLLHLRNQIPGLRMVILPRNNEKWICHINDMDIHLKMHENVAPLDIIEEMFDEGLDKAPFVCRVIKANREDAFPIPDDKESKPYQYYIFFYGHHGFIDGTTGALVTRFAIDNLNAVLAGKHIDDRVQLCQARKGDEIIAKKVKLKESLKNDPEWFQIEKERLLSTFKTPLLNEAFPAPNVSTTKTLNLIRTGNPVVLKAFYKQCKSAGVSITNGLVAAVNTAIVEMVRDAGIVRDHYHLTLNTNVDLRRYMNISPQTATGMFVGAMHQSMHPTKNVREEFWEHAKFIHKESVALLKGDGALIESVIREMAIPRVDPDEVFNSTKSTIYQRDYTFNNLMDITPVFYDPKRHKHAVITNFIATQALHNFNPMMFSFVTYRGVTQFTLSYATNFMTQETAEELMDRTELIVRDKAKIMS</sequence>
<keyword evidence="2" id="KW-1185">Reference proteome</keyword>
<evidence type="ECO:0008006" key="3">
    <source>
        <dbReference type="Google" id="ProtNLM"/>
    </source>
</evidence>
<dbReference type="Proteomes" id="UP001497623">
    <property type="component" value="Unassembled WGS sequence"/>
</dbReference>
<dbReference type="SUPFAM" id="SSF52777">
    <property type="entry name" value="CoA-dependent acyltransferases"/>
    <property type="match status" value="1"/>
</dbReference>
<comment type="caution">
    <text evidence="1">The sequence shown here is derived from an EMBL/GenBank/DDBJ whole genome shotgun (WGS) entry which is preliminary data.</text>
</comment>
<dbReference type="InterPro" id="IPR052058">
    <property type="entry name" value="Alcohol_O-acetyltransferase"/>
</dbReference>
<reference evidence="1 2" key="1">
    <citation type="submission" date="2024-05" db="EMBL/GenBank/DDBJ databases">
        <authorList>
            <person name="Wallberg A."/>
        </authorList>
    </citation>
    <scope>NUCLEOTIDE SEQUENCE [LARGE SCALE GENOMIC DNA]</scope>
</reference>
<dbReference type="PANTHER" id="PTHR28037:SF1">
    <property type="entry name" value="ALCOHOL O-ACETYLTRANSFERASE 1-RELATED"/>
    <property type="match status" value="1"/>
</dbReference>
<protein>
    <recommendedName>
        <fullName evidence="3">Condensation domain-containing protein</fullName>
    </recommendedName>
</protein>
<dbReference type="EMBL" id="CAXKWB010007264">
    <property type="protein sequence ID" value="CAL4086340.1"/>
    <property type="molecule type" value="Genomic_DNA"/>
</dbReference>